<organism evidence="1 2">
    <name type="scientific">Maribacter dokdonensis</name>
    <dbReference type="NCBI Taxonomy" id="320912"/>
    <lineage>
        <taxon>Bacteria</taxon>
        <taxon>Pseudomonadati</taxon>
        <taxon>Bacteroidota</taxon>
        <taxon>Flavobacteriia</taxon>
        <taxon>Flavobacteriales</taxon>
        <taxon>Flavobacteriaceae</taxon>
        <taxon>Maribacter</taxon>
    </lineage>
</organism>
<dbReference type="InterPro" id="IPR036249">
    <property type="entry name" value="Thioredoxin-like_sf"/>
</dbReference>
<dbReference type="AlphaFoldDB" id="A0A1H4QAB3"/>
<evidence type="ECO:0000313" key="2">
    <source>
        <dbReference type="Proteomes" id="UP000183038"/>
    </source>
</evidence>
<evidence type="ECO:0000313" key="1">
    <source>
        <dbReference type="EMBL" id="SEC16458.1"/>
    </source>
</evidence>
<proteinExistence type="predicted"/>
<dbReference type="PANTHER" id="PTHR36057:SF1">
    <property type="entry name" value="LIPOPROTEIN LIPID ATTACHMENT SITE-LIKE PROTEIN, PUTATIVE (DUF1223)-RELATED"/>
    <property type="match status" value="1"/>
</dbReference>
<dbReference type="EMBL" id="FNTB01000001">
    <property type="protein sequence ID" value="SEC16458.1"/>
    <property type="molecule type" value="Genomic_DNA"/>
</dbReference>
<dbReference type="Pfam" id="PF06764">
    <property type="entry name" value="DUF1223"/>
    <property type="match status" value="1"/>
</dbReference>
<dbReference type="Gene3D" id="3.40.30.10">
    <property type="entry name" value="Glutaredoxin"/>
    <property type="match status" value="1"/>
</dbReference>
<accession>A0A1H4QAB3</accession>
<sequence>MIDKKNYVFIFSIVGLLLTTIIWSQSSKDNKVDDALFSEHSEKLSKGSVVLELFTSQGCSSCPPADALLETIKDSYPDNVFVLSYHVDYWNYIGWKDPFSNQKFTVKQSAYNTKFRYRSNYTPELVVNGREHMVGSNRADVIRAVEKYSNLQSQNVIGISNITIDGDKATFEYNVNGKIEDKTIRAVLVLNERTTEVKRGENRHRTLKNANIVIAEKYLNDLKSKGFGSIEIPNIVGKNEAITLMLLVENEKVDITGAAKVAI</sequence>
<gene>
    <name evidence="1" type="ORF">SAMN05192540_2519</name>
</gene>
<evidence type="ECO:0008006" key="3">
    <source>
        <dbReference type="Google" id="ProtNLM"/>
    </source>
</evidence>
<dbReference type="RefSeq" id="WP_074673137.1">
    <property type="nucleotide sequence ID" value="NZ_FNTB01000001.1"/>
</dbReference>
<name>A0A1H4QAB3_9FLAO</name>
<dbReference type="Proteomes" id="UP000183038">
    <property type="component" value="Unassembled WGS sequence"/>
</dbReference>
<reference evidence="1 2" key="1">
    <citation type="submission" date="2016-10" db="EMBL/GenBank/DDBJ databases">
        <authorList>
            <person name="de Groot N.N."/>
        </authorList>
    </citation>
    <scope>NUCLEOTIDE SEQUENCE [LARGE SCALE GENOMIC DNA]</scope>
    <source>
        <strain evidence="1 2">MAR_2009_71</strain>
    </source>
</reference>
<dbReference type="SUPFAM" id="SSF52833">
    <property type="entry name" value="Thioredoxin-like"/>
    <property type="match status" value="1"/>
</dbReference>
<protein>
    <recommendedName>
        <fullName evidence="3">DUF1223 domain-containing protein</fullName>
    </recommendedName>
</protein>
<dbReference type="OrthoDB" id="9808254at2"/>
<dbReference type="InterPro" id="IPR010634">
    <property type="entry name" value="DUF1223"/>
</dbReference>
<dbReference type="PANTHER" id="PTHR36057">
    <property type="match status" value="1"/>
</dbReference>